<keyword evidence="11" id="KW-1185">Reference proteome</keyword>
<keyword evidence="5" id="KW-0747">Spliceosome</keyword>
<evidence type="ECO:0000256" key="5">
    <source>
        <dbReference type="ARBA" id="ARBA00022728"/>
    </source>
</evidence>
<dbReference type="PANTHER" id="PTHR13007:SF19">
    <property type="entry name" value="PRE-MRNA-SPLICING FACTOR 18"/>
    <property type="match status" value="1"/>
</dbReference>
<dbReference type="FunFam" id="4.10.280.110:FF:000001">
    <property type="entry name" value="pre-mRNA-splicing factor 18 isoform X2"/>
    <property type="match status" value="1"/>
</dbReference>
<dbReference type="GO" id="GO:0005682">
    <property type="term" value="C:U5 snRNP"/>
    <property type="evidence" value="ECO:0007669"/>
    <property type="project" value="TreeGrafter"/>
</dbReference>
<dbReference type="GO" id="GO:0046540">
    <property type="term" value="C:U4/U6 x U5 tri-snRNP complex"/>
    <property type="evidence" value="ECO:0007669"/>
    <property type="project" value="TreeGrafter"/>
</dbReference>
<evidence type="ECO:0000256" key="1">
    <source>
        <dbReference type="ARBA" id="ARBA00004324"/>
    </source>
</evidence>
<comment type="similarity">
    <text evidence="2">Belongs to the PRP18 family.</text>
</comment>
<evidence type="ECO:0000313" key="12">
    <source>
        <dbReference type="RefSeq" id="XP_013390831.1"/>
    </source>
</evidence>
<feature type="compositionally biased region" description="Low complexity" evidence="9">
    <location>
        <begin position="55"/>
        <end position="65"/>
    </location>
</feature>
<evidence type="ECO:0000256" key="4">
    <source>
        <dbReference type="ARBA" id="ARBA00022664"/>
    </source>
</evidence>
<dbReference type="SMART" id="SM00500">
    <property type="entry name" value="SFM"/>
    <property type="match status" value="1"/>
</dbReference>
<proteinExistence type="inferred from homology"/>
<dbReference type="AlphaFoldDB" id="A0A1S3HZ33"/>
<dbReference type="InParanoid" id="A0A1S3HZ33"/>
<dbReference type="Pfam" id="PF08799">
    <property type="entry name" value="PRP4"/>
    <property type="match status" value="1"/>
</dbReference>
<sequence>MDFIKAEIERKKRQLENKELVTSEKKYFKRGELAAKEAEEYWKKHQRLLPGSSGGSDQSNDSEGNAGKSDLSPEKDKTFILPRKEVIRRLRERVEPITLFGETEYEAYQRLRKLEILEPDVNKGYKNDLKAAMDKVDSDYLQEILKSGGDDDKKSNDVKVMQVEITGDDFKKMREELETCNHEKAQGILLEYLQYILYLWGTDLNNRPEEEKRSTRGKLASATHSQTVSYLKPLFRKLKQRRMQTDILECLIEITKFLLERDYIRASDHYYEMAIGNAPWPVGVTMVGIHARTGREKISSRFVAHVLNDETQRKYIQALKRLMTYCQRFFPTDPSRMVDYEKSYHQ</sequence>
<evidence type="ECO:0000256" key="2">
    <source>
        <dbReference type="ARBA" id="ARBA00008137"/>
    </source>
</evidence>
<evidence type="ECO:0000256" key="3">
    <source>
        <dbReference type="ARBA" id="ARBA00018242"/>
    </source>
</evidence>
<dbReference type="PANTHER" id="PTHR13007">
    <property type="entry name" value="PRE-MRNA SPLICING FACTOR-RELATED"/>
    <property type="match status" value="1"/>
</dbReference>
<evidence type="ECO:0000256" key="9">
    <source>
        <dbReference type="SAM" id="MobiDB-lite"/>
    </source>
</evidence>
<dbReference type="FunCoup" id="A0A1S3HZ33">
    <property type="interactions" value="1809"/>
</dbReference>
<dbReference type="SUPFAM" id="SSF47938">
    <property type="entry name" value="Functional domain of the splicing factor Prp18"/>
    <property type="match status" value="1"/>
</dbReference>
<dbReference type="FunFam" id="1.20.940.10:FF:000002">
    <property type="entry name" value="Pre-mRNA processing factor 18"/>
    <property type="match status" value="1"/>
</dbReference>
<protein>
    <recommendedName>
        <fullName evidence="3">Pre-mRNA-splicing factor 18</fullName>
    </recommendedName>
    <alternativeName>
        <fullName evidence="8">PRP18 homolog</fullName>
    </alternativeName>
</protein>
<evidence type="ECO:0000256" key="7">
    <source>
        <dbReference type="ARBA" id="ARBA00023242"/>
    </source>
</evidence>
<feature type="region of interest" description="Disordered" evidence="9">
    <location>
        <begin position="45"/>
        <end position="75"/>
    </location>
</feature>
<name>A0A1S3HZ33_LINAN</name>
<dbReference type="KEGG" id="lak:106159169"/>
<evidence type="ECO:0000313" key="11">
    <source>
        <dbReference type="Proteomes" id="UP000085678"/>
    </source>
</evidence>
<evidence type="ECO:0000256" key="8">
    <source>
        <dbReference type="ARBA" id="ARBA00031388"/>
    </source>
</evidence>
<dbReference type="InterPro" id="IPR014906">
    <property type="entry name" value="PRP4-like"/>
</dbReference>
<dbReference type="InterPro" id="IPR039979">
    <property type="entry name" value="PRPF18"/>
</dbReference>
<dbReference type="Proteomes" id="UP000085678">
    <property type="component" value="Unplaced"/>
</dbReference>
<dbReference type="GeneID" id="106159169"/>
<dbReference type="InterPro" id="IPR036285">
    <property type="entry name" value="PRP4-like_sf"/>
</dbReference>
<comment type="subcellular location">
    <subcellularLocation>
        <location evidence="1">Nucleus speckle</location>
    </subcellularLocation>
</comment>
<keyword evidence="7" id="KW-0539">Nucleus</keyword>
<dbReference type="GO" id="GO:0000350">
    <property type="term" value="P:generation of catalytic spliceosome for second transesterification step"/>
    <property type="evidence" value="ECO:0007669"/>
    <property type="project" value="TreeGrafter"/>
</dbReference>
<keyword evidence="4" id="KW-0507">mRNA processing</keyword>
<evidence type="ECO:0000259" key="10">
    <source>
        <dbReference type="SMART" id="SM00500"/>
    </source>
</evidence>
<keyword evidence="6" id="KW-0508">mRNA splicing</keyword>
<dbReference type="Pfam" id="PF02840">
    <property type="entry name" value="Prp18"/>
    <property type="match status" value="1"/>
</dbReference>
<gene>
    <name evidence="12" type="primary">LOC106159169</name>
</gene>
<dbReference type="OrthoDB" id="10261918at2759"/>
<dbReference type="GO" id="GO:0071021">
    <property type="term" value="C:U2-type post-spliceosomal complex"/>
    <property type="evidence" value="ECO:0007669"/>
    <property type="project" value="TreeGrafter"/>
</dbReference>
<evidence type="ECO:0000256" key="6">
    <source>
        <dbReference type="ARBA" id="ARBA00023187"/>
    </source>
</evidence>
<accession>A0A1S3HZ33</accession>
<dbReference type="STRING" id="7574.A0A1S3HZ33"/>
<dbReference type="RefSeq" id="XP_013390831.1">
    <property type="nucleotide sequence ID" value="XM_013535377.1"/>
</dbReference>
<dbReference type="SUPFAM" id="SSF158230">
    <property type="entry name" value="PRP4-like"/>
    <property type="match status" value="1"/>
</dbReference>
<reference evidence="12" key="1">
    <citation type="submission" date="2025-08" db="UniProtKB">
        <authorList>
            <consortium name="RefSeq"/>
        </authorList>
    </citation>
    <scope>IDENTIFICATION</scope>
    <source>
        <tissue evidence="12">Gonads</tissue>
    </source>
</reference>
<dbReference type="GO" id="GO:0016607">
    <property type="term" value="C:nuclear speck"/>
    <property type="evidence" value="ECO:0007669"/>
    <property type="project" value="UniProtKB-SubCell"/>
</dbReference>
<organism evidence="11 12">
    <name type="scientific">Lingula anatina</name>
    <name type="common">Brachiopod</name>
    <name type="synonym">Lingula unguis</name>
    <dbReference type="NCBI Taxonomy" id="7574"/>
    <lineage>
        <taxon>Eukaryota</taxon>
        <taxon>Metazoa</taxon>
        <taxon>Spiralia</taxon>
        <taxon>Lophotrochozoa</taxon>
        <taxon>Brachiopoda</taxon>
        <taxon>Linguliformea</taxon>
        <taxon>Lingulata</taxon>
        <taxon>Lingulida</taxon>
        <taxon>Linguloidea</taxon>
        <taxon>Lingulidae</taxon>
        <taxon>Lingula</taxon>
    </lineage>
</organism>
<dbReference type="InterPro" id="IPR004098">
    <property type="entry name" value="Prp18"/>
</dbReference>
<dbReference type="Gene3D" id="4.10.280.110">
    <property type="entry name" value="Pre-mRNA processing factor 4 domain"/>
    <property type="match status" value="1"/>
</dbReference>
<feature type="domain" description="Pre-mRNA processing factor 4 (PRP4)-like" evidence="10">
    <location>
        <begin position="81"/>
        <end position="131"/>
    </location>
</feature>
<dbReference type="Gene3D" id="1.20.940.10">
    <property type="entry name" value="Functional domain of the splicing factor Prp18"/>
    <property type="match status" value="1"/>
</dbReference>